<dbReference type="STRING" id="30522.A0A4W2EF56"/>
<dbReference type="Ensembl" id="ENSBIXT00000024988.1">
    <property type="protein sequence ID" value="ENSBIXP00000035656.1"/>
    <property type="gene ID" value="ENSBIXG00000018959.1"/>
</dbReference>
<evidence type="ECO:0000313" key="2">
    <source>
        <dbReference type="Proteomes" id="UP000314981"/>
    </source>
</evidence>
<protein>
    <submittedName>
        <fullName evidence="1">Uncharacterized protein</fullName>
    </submittedName>
</protein>
<organism evidence="1 2">
    <name type="scientific">Bos indicus x Bos taurus</name>
    <name type="common">Hybrid cattle</name>
    <dbReference type="NCBI Taxonomy" id="30522"/>
    <lineage>
        <taxon>Eukaryota</taxon>
        <taxon>Metazoa</taxon>
        <taxon>Chordata</taxon>
        <taxon>Craniata</taxon>
        <taxon>Vertebrata</taxon>
        <taxon>Euteleostomi</taxon>
        <taxon>Mammalia</taxon>
        <taxon>Eutheria</taxon>
        <taxon>Laurasiatheria</taxon>
        <taxon>Artiodactyla</taxon>
        <taxon>Ruminantia</taxon>
        <taxon>Pecora</taxon>
        <taxon>Bovidae</taxon>
        <taxon>Bovinae</taxon>
        <taxon>Bos</taxon>
    </lineage>
</organism>
<evidence type="ECO:0000313" key="1">
    <source>
        <dbReference type="Ensembl" id="ENSBIXP00000035656.1"/>
    </source>
</evidence>
<reference evidence="1" key="3">
    <citation type="submission" date="2025-09" db="UniProtKB">
        <authorList>
            <consortium name="Ensembl"/>
        </authorList>
    </citation>
    <scope>IDENTIFICATION</scope>
</reference>
<dbReference type="Proteomes" id="UP000314981">
    <property type="component" value="Chromosome 13"/>
</dbReference>
<accession>A0A4W2EF56</accession>
<dbReference type="AlphaFoldDB" id="A0A4W2EF56"/>
<keyword evidence="2" id="KW-1185">Reference proteome</keyword>
<reference evidence="1" key="2">
    <citation type="submission" date="2025-08" db="UniProtKB">
        <authorList>
            <consortium name="Ensembl"/>
        </authorList>
    </citation>
    <scope>IDENTIFICATION</scope>
</reference>
<sequence length="156" mass="16896">MHTQRERVWASPLVRRSAIKRWLGHLYRSVLPGLCLPLDSGPPLPVHPPGTGAEKSGMRPMLEGDLNCTQKCLSYGNVPTTSSAAQTACSSPCFTSAWIPYSLFLPRNARFLFQVGCHLPPAQPLPGSVPGKQRGSGQLRSCHSGCRKVSCVTPVF</sequence>
<name>A0A4W2EF56_BOBOX</name>
<proteinExistence type="predicted"/>
<reference evidence="1 2" key="1">
    <citation type="submission" date="2018-11" db="EMBL/GenBank/DDBJ databases">
        <title>Haplotype-resolved cattle genomes.</title>
        <authorList>
            <person name="Low W.Y."/>
            <person name="Tearle R."/>
            <person name="Bickhart D.M."/>
            <person name="Rosen B.D."/>
            <person name="Koren S."/>
            <person name="Rhie A."/>
            <person name="Hiendleder S."/>
            <person name="Phillippy A.M."/>
            <person name="Smith T.P.L."/>
            <person name="Williams J.L."/>
        </authorList>
    </citation>
    <scope>NUCLEOTIDE SEQUENCE [LARGE SCALE GENOMIC DNA]</scope>
</reference>